<dbReference type="Gene3D" id="3.90.1150.10">
    <property type="entry name" value="Aspartate Aminotransferase, domain 1"/>
    <property type="match status" value="1"/>
</dbReference>
<name>A0A645JDS3_9ZZZZ</name>
<proteinExistence type="predicted"/>
<gene>
    <name evidence="1" type="ORF">SDC9_208964</name>
</gene>
<protein>
    <submittedName>
        <fullName evidence="1">Uncharacterized protein</fullName>
    </submittedName>
</protein>
<accession>A0A645JDS3</accession>
<dbReference type="AlphaFoldDB" id="A0A645JDS3"/>
<dbReference type="EMBL" id="VSSQ01137540">
    <property type="protein sequence ID" value="MPN61230.1"/>
    <property type="molecule type" value="Genomic_DNA"/>
</dbReference>
<sequence>MAYHKEHWNNIHRDVFLKAVAAEGISLSPYIRNGLHREPWTDNILARKEYQTMYTAERRQQFKADLNLPNCDWVCDNMVMLWASGPLLATQKDMDDVINVIMKVYENRNQLHQIS</sequence>
<comment type="caution">
    <text evidence="1">The sequence shown here is derived from an EMBL/GenBank/DDBJ whole genome shotgun (WGS) entry which is preliminary data.</text>
</comment>
<reference evidence="1" key="1">
    <citation type="submission" date="2019-08" db="EMBL/GenBank/DDBJ databases">
        <authorList>
            <person name="Kucharzyk K."/>
            <person name="Murdoch R.W."/>
            <person name="Higgins S."/>
            <person name="Loffler F."/>
        </authorList>
    </citation>
    <scope>NUCLEOTIDE SEQUENCE</scope>
</reference>
<organism evidence="1">
    <name type="scientific">bioreactor metagenome</name>
    <dbReference type="NCBI Taxonomy" id="1076179"/>
    <lineage>
        <taxon>unclassified sequences</taxon>
        <taxon>metagenomes</taxon>
        <taxon>ecological metagenomes</taxon>
    </lineage>
</organism>
<dbReference type="InterPro" id="IPR015422">
    <property type="entry name" value="PyrdxlP-dep_Trfase_small"/>
</dbReference>
<evidence type="ECO:0000313" key="1">
    <source>
        <dbReference type="EMBL" id="MPN61230.1"/>
    </source>
</evidence>